<keyword evidence="9" id="KW-1185">Reference proteome</keyword>
<dbReference type="InterPro" id="IPR005828">
    <property type="entry name" value="MFS_sugar_transport-like"/>
</dbReference>
<evidence type="ECO:0000256" key="1">
    <source>
        <dbReference type="ARBA" id="ARBA00004141"/>
    </source>
</evidence>
<feature type="transmembrane region" description="Helical" evidence="6">
    <location>
        <begin position="409"/>
        <end position="428"/>
    </location>
</feature>
<gene>
    <name evidence="8" type="ORF">LODBEIA_P58810</name>
</gene>
<evidence type="ECO:0000256" key="2">
    <source>
        <dbReference type="ARBA" id="ARBA00022448"/>
    </source>
</evidence>
<feature type="transmembrane region" description="Helical" evidence="6">
    <location>
        <begin position="100"/>
        <end position="122"/>
    </location>
</feature>
<dbReference type="PROSITE" id="PS50850">
    <property type="entry name" value="MFS"/>
    <property type="match status" value="1"/>
</dbReference>
<feature type="transmembrane region" description="Helical" evidence="6">
    <location>
        <begin position="134"/>
        <end position="154"/>
    </location>
</feature>
<dbReference type="PANTHER" id="PTHR23511">
    <property type="entry name" value="SYNAPTIC VESICLE GLYCOPROTEIN 2"/>
    <property type="match status" value="1"/>
</dbReference>
<evidence type="ECO:0000313" key="9">
    <source>
        <dbReference type="Proteomes" id="UP001497383"/>
    </source>
</evidence>
<dbReference type="PANTHER" id="PTHR23511:SF4">
    <property type="entry name" value="MAJOR FACILITATOR SUPERFAMILY (MFS) PROFILE DOMAIN-CONTAINING PROTEIN"/>
    <property type="match status" value="1"/>
</dbReference>
<feature type="transmembrane region" description="Helical" evidence="6">
    <location>
        <begin position="235"/>
        <end position="254"/>
    </location>
</feature>
<feature type="transmembrane region" description="Helical" evidence="6">
    <location>
        <begin position="191"/>
        <end position="215"/>
    </location>
</feature>
<evidence type="ECO:0000256" key="3">
    <source>
        <dbReference type="ARBA" id="ARBA00022692"/>
    </source>
</evidence>
<feature type="transmembrane region" description="Helical" evidence="6">
    <location>
        <begin position="434"/>
        <end position="455"/>
    </location>
</feature>
<comment type="subcellular location">
    <subcellularLocation>
        <location evidence="1">Membrane</location>
        <topology evidence="1">Multi-pass membrane protein</topology>
    </subcellularLocation>
</comment>
<dbReference type="RefSeq" id="XP_066832819.1">
    <property type="nucleotide sequence ID" value="XM_066976262.1"/>
</dbReference>
<dbReference type="GeneID" id="92211077"/>
<feature type="domain" description="Major facilitator superfamily (MFS) profile" evidence="7">
    <location>
        <begin position="64"/>
        <end position="521"/>
    </location>
</feature>
<protein>
    <recommendedName>
        <fullName evidence="7">Major facilitator superfamily (MFS) profile domain-containing protein</fullName>
    </recommendedName>
</protein>
<feature type="transmembrane region" description="Helical" evidence="6">
    <location>
        <begin position="496"/>
        <end position="517"/>
    </location>
</feature>
<feature type="transmembrane region" description="Helical" evidence="6">
    <location>
        <begin position="160"/>
        <end position="184"/>
    </location>
</feature>
<sequence length="525" mass="58078">MSDIEKEVVRVSTRNSLSNLDVDDGDSAEKLVVDSDNQELFSSEDTVLDRKMKLVNDAIDEIGFTPYHLKLFFLSGMGYWTDTQLSYCESSVRTFVNYQFGYSFPVSNELISIGLLVGALFWGMSADLIGRKLAFNLSLLLSSVFTILTGAMSSMTTYCIFNFLIGFAAGGNLVLDTCVFLEYLPHKDQWLLTLFAFFWSIGQVIAVALAYAFLPNFSCDSEDYCPSHINRGWRYVYYVNGAMVLVMSVLRLTVVQLKETPKFLVSNGRDAEAVEILQGVAKKYNRSCSLTLDQLDALGEIQINDDYRHHISFKGTFNLVKHHVAILFANHTISRSTILIFLSWFMLGIGYPLYTSFLPIYLATRGSEISATTVGGVYRDNLISNAVSLGGPLIAGALLYLFPKLGRRGVLCIGGVSSMAFFFGYTQIKTRAENVALSSISFATMYIYYAVLYAYTPEVFPSVARGTGNAIAIAFTRLAAVITPIIAYYSNTSSSVPIWICGACIGVIGLLALLFPYEPSVHRVV</sequence>
<evidence type="ECO:0000259" key="7">
    <source>
        <dbReference type="PROSITE" id="PS50850"/>
    </source>
</evidence>
<organism evidence="8 9">
    <name type="scientific">Lodderomyces beijingensis</name>
    <dbReference type="NCBI Taxonomy" id="1775926"/>
    <lineage>
        <taxon>Eukaryota</taxon>
        <taxon>Fungi</taxon>
        <taxon>Dikarya</taxon>
        <taxon>Ascomycota</taxon>
        <taxon>Saccharomycotina</taxon>
        <taxon>Pichiomycetes</taxon>
        <taxon>Debaryomycetaceae</taxon>
        <taxon>Candida/Lodderomyces clade</taxon>
        <taxon>Lodderomyces</taxon>
    </lineage>
</organism>
<name>A0ABP0ZWR0_9ASCO</name>
<proteinExistence type="predicted"/>
<evidence type="ECO:0000313" key="8">
    <source>
        <dbReference type="EMBL" id="CAK9442138.1"/>
    </source>
</evidence>
<feature type="transmembrane region" description="Helical" evidence="6">
    <location>
        <begin position="338"/>
        <end position="362"/>
    </location>
</feature>
<keyword evidence="2" id="KW-0813">Transport</keyword>
<dbReference type="EMBL" id="OZ022412">
    <property type="protein sequence ID" value="CAK9442138.1"/>
    <property type="molecule type" value="Genomic_DNA"/>
</dbReference>
<dbReference type="InterPro" id="IPR020846">
    <property type="entry name" value="MFS_dom"/>
</dbReference>
<keyword evidence="5 6" id="KW-0472">Membrane</keyword>
<keyword evidence="4 6" id="KW-1133">Transmembrane helix</keyword>
<dbReference type="Pfam" id="PF00083">
    <property type="entry name" value="Sugar_tr"/>
    <property type="match status" value="1"/>
</dbReference>
<dbReference type="Proteomes" id="UP001497383">
    <property type="component" value="Chromosome 8"/>
</dbReference>
<dbReference type="SUPFAM" id="SSF103473">
    <property type="entry name" value="MFS general substrate transporter"/>
    <property type="match status" value="1"/>
</dbReference>
<keyword evidence="3 6" id="KW-0812">Transmembrane</keyword>
<evidence type="ECO:0000256" key="5">
    <source>
        <dbReference type="ARBA" id="ARBA00023136"/>
    </source>
</evidence>
<evidence type="ECO:0000256" key="6">
    <source>
        <dbReference type="SAM" id="Phobius"/>
    </source>
</evidence>
<accession>A0ABP0ZWR0</accession>
<dbReference type="InterPro" id="IPR036259">
    <property type="entry name" value="MFS_trans_sf"/>
</dbReference>
<evidence type="ECO:0000256" key="4">
    <source>
        <dbReference type="ARBA" id="ARBA00022989"/>
    </source>
</evidence>
<dbReference type="CDD" id="cd17316">
    <property type="entry name" value="MFS_SV2_like"/>
    <property type="match status" value="1"/>
</dbReference>
<feature type="transmembrane region" description="Helical" evidence="6">
    <location>
        <begin position="467"/>
        <end position="490"/>
    </location>
</feature>
<feature type="transmembrane region" description="Helical" evidence="6">
    <location>
        <begin position="382"/>
        <end position="402"/>
    </location>
</feature>
<reference evidence="8 9" key="1">
    <citation type="submission" date="2024-03" db="EMBL/GenBank/DDBJ databases">
        <authorList>
            <person name="Brejova B."/>
        </authorList>
    </citation>
    <scope>NUCLEOTIDE SEQUENCE [LARGE SCALE GENOMIC DNA]</scope>
    <source>
        <strain evidence="8 9">CBS 14171</strain>
    </source>
</reference>
<dbReference type="Gene3D" id="1.20.1250.20">
    <property type="entry name" value="MFS general substrate transporter like domains"/>
    <property type="match status" value="1"/>
</dbReference>